<keyword evidence="7" id="KW-0325">Glycoprotein</keyword>
<feature type="chain" id="PRO_5038715210" description="Inter-alpha-trypsin inhibitor heavy chain H5" evidence="9">
    <location>
        <begin position="23"/>
        <end position="950"/>
    </location>
</feature>
<keyword evidence="6" id="KW-0722">Serine protease inhibitor</keyword>
<dbReference type="SMART" id="SM00609">
    <property type="entry name" value="VIT"/>
    <property type="match status" value="1"/>
</dbReference>
<dbReference type="AlphaFoldDB" id="A0A9D3PCH1"/>
<feature type="compositionally biased region" description="Low complexity" evidence="8">
    <location>
        <begin position="225"/>
        <end position="237"/>
    </location>
</feature>
<dbReference type="InterPro" id="IPR013694">
    <property type="entry name" value="VIT"/>
</dbReference>
<keyword evidence="3" id="KW-0964">Secreted</keyword>
<keyword evidence="5 9" id="KW-0732">Signal</keyword>
<evidence type="ECO:0000256" key="5">
    <source>
        <dbReference type="ARBA" id="ARBA00022729"/>
    </source>
</evidence>
<accession>A0A9D3PCH1</accession>
<keyword evidence="13" id="KW-1185">Reference proteome</keyword>
<dbReference type="InterPro" id="IPR002035">
    <property type="entry name" value="VWF_A"/>
</dbReference>
<evidence type="ECO:0008006" key="14">
    <source>
        <dbReference type="Google" id="ProtNLM"/>
    </source>
</evidence>
<feature type="domain" description="VWFA" evidence="10">
    <location>
        <begin position="313"/>
        <end position="497"/>
    </location>
</feature>
<evidence type="ECO:0000259" key="11">
    <source>
        <dbReference type="PROSITE" id="PS51468"/>
    </source>
</evidence>
<evidence type="ECO:0000256" key="4">
    <source>
        <dbReference type="ARBA" id="ARBA00022690"/>
    </source>
</evidence>
<evidence type="ECO:0000259" key="10">
    <source>
        <dbReference type="PROSITE" id="PS50234"/>
    </source>
</evidence>
<dbReference type="SMART" id="SM00327">
    <property type="entry name" value="VWA"/>
    <property type="match status" value="1"/>
</dbReference>
<evidence type="ECO:0000313" key="13">
    <source>
        <dbReference type="Proteomes" id="UP001046870"/>
    </source>
</evidence>
<evidence type="ECO:0000256" key="1">
    <source>
        <dbReference type="ARBA" id="ARBA00004613"/>
    </source>
</evidence>
<dbReference type="InterPro" id="IPR010600">
    <property type="entry name" value="ITI_HC_C"/>
</dbReference>
<feature type="signal peptide" evidence="9">
    <location>
        <begin position="1"/>
        <end position="22"/>
    </location>
</feature>
<feature type="region of interest" description="Disordered" evidence="8">
    <location>
        <begin position="225"/>
        <end position="244"/>
    </location>
</feature>
<evidence type="ECO:0000256" key="7">
    <source>
        <dbReference type="ARBA" id="ARBA00023180"/>
    </source>
</evidence>
<dbReference type="EMBL" id="JAFDVH010000025">
    <property type="protein sequence ID" value="KAG7454627.1"/>
    <property type="molecule type" value="Genomic_DNA"/>
</dbReference>
<dbReference type="Pfam" id="PF06668">
    <property type="entry name" value="ITI_HC_C"/>
    <property type="match status" value="1"/>
</dbReference>
<dbReference type="SUPFAM" id="SSF53300">
    <property type="entry name" value="vWA-like"/>
    <property type="match status" value="1"/>
</dbReference>
<evidence type="ECO:0000256" key="2">
    <source>
        <dbReference type="ARBA" id="ARBA00010158"/>
    </source>
</evidence>
<dbReference type="OrthoDB" id="299997at2759"/>
<dbReference type="GO" id="GO:0005576">
    <property type="term" value="C:extracellular region"/>
    <property type="evidence" value="ECO:0007669"/>
    <property type="project" value="UniProtKB-SubCell"/>
</dbReference>
<dbReference type="Gene3D" id="3.40.50.410">
    <property type="entry name" value="von Willebrand factor, type A domain"/>
    <property type="match status" value="1"/>
</dbReference>
<evidence type="ECO:0000256" key="3">
    <source>
        <dbReference type="ARBA" id="ARBA00022525"/>
    </source>
</evidence>
<proteinExistence type="inferred from homology"/>
<dbReference type="Pfam" id="PF13768">
    <property type="entry name" value="VWA_3"/>
    <property type="match status" value="1"/>
</dbReference>
<evidence type="ECO:0000313" key="12">
    <source>
        <dbReference type="EMBL" id="KAG7454627.1"/>
    </source>
</evidence>
<evidence type="ECO:0000256" key="6">
    <source>
        <dbReference type="ARBA" id="ARBA00022900"/>
    </source>
</evidence>
<dbReference type="GO" id="GO:0030212">
    <property type="term" value="P:hyaluronan metabolic process"/>
    <property type="evidence" value="ECO:0007669"/>
    <property type="project" value="InterPro"/>
</dbReference>
<organism evidence="12 13">
    <name type="scientific">Megalops atlanticus</name>
    <name type="common">Tarpon</name>
    <name type="synonym">Clupea gigantea</name>
    <dbReference type="NCBI Taxonomy" id="7932"/>
    <lineage>
        <taxon>Eukaryota</taxon>
        <taxon>Metazoa</taxon>
        <taxon>Chordata</taxon>
        <taxon>Craniata</taxon>
        <taxon>Vertebrata</taxon>
        <taxon>Euteleostomi</taxon>
        <taxon>Actinopterygii</taxon>
        <taxon>Neopterygii</taxon>
        <taxon>Teleostei</taxon>
        <taxon>Elopiformes</taxon>
        <taxon>Megalopidae</taxon>
        <taxon>Megalops</taxon>
    </lineage>
</organism>
<dbReference type="InterPro" id="IPR036465">
    <property type="entry name" value="vWFA_dom_sf"/>
</dbReference>
<reference evidence="12" key="1">
    <citation type="submission" date="2021-01" db="EMBL/GenBank/DDBJ databases">
        <authorList>
            <person name="Zahm M."/>
            <person name="Roques C."/>
            <person name="Cabau C."/>
            <person name="Klopp C."/>
            <person name="Donnadieu C."/>
            <person name="Jouanno E."/>
            <person name="Lampietro C."/>
            <person name="Louis A."/>
            <person name="Herpin A."/>
            <person name="Echchiki A."/>
            <person name="Berthelot C."/>
            <person name="Parey E."/>
            <person name="Roest-Crollius H."/>
            <person name="Braasch I."/>
            <person name="Postlethwait J."/>
            <person name="Bobe J."/>
            <person name="Montfort J."/>
            <person name="Bouchez O."/>
            <person name="Begum T."/>
            <person name="Mejri S."/>
            <person name="Adams A."/>
            <person name="Chen W.-J."/>
            <person name="Guiguen Y."/>
        </authorList>
    </citation>
    <scope>NUCLEOTIDE SEQUENCE</scope>
    <source>
        <strain evidence="12">YG-15Mar2019-1</strain>
        <tissue evidence="12">Brain</tissue>
    </source>
</reference>
<dbReference type="PANTHER" id="PTHR10338">
    <property type="entry name" value="INTER-ALPHA-TRYPSIN INHIBITOR HEAVY CHAIN FAMILY MEMBER"/>
    <property type="match status" value="1"/>
</dbReference>
<comment type="subcellular location">
    <subcellularLocation>
        <location evidence="1">Secreted</location>
    </subcellularLocation>
</comment>
<keyword evidence="4" id="KW-0646">Protease inhibitor</keyword>
<gene>
    <name evidence="12" type="ORF">MATL_G00261800</name>
</gene>
<feature type="domain" description="VIT" evidence="11">
    <location>
        <begin position="46"/>
        <end position="175"/>
    </location>
</feature>
<dbReference type="Pfam" id="PF08487">
    <property type="entry name" value="VIT"/>
    <property type="match status" value="1"/>
</dbReference>
<evidence type="ECO:0000256" key="8">
    <source>
        <dbReference type="SAM" id="MobiDB-lite"/>
    </source>
</evidence>
<dbReference type="PROSITE" id="PS51468">
    <property type="entry name" value="VIT"/>
    <property type="match status" value="1"/>
</dbReference>
<comment type="caution">
    <text evidence="12">The sequence shown here is derived from an EMBL/GenBank/DDBJ whole genome shotgun (WGS) entry which is preliminary data.</text>
</comment>
<evidence type="ECO:0000256" key="9">
    <source>
        <dbReference type="SAM" id="SignalP"/>
    </source>
</evidence>
<dbReference type="PANTHER" id="PTHR10338:SF62">
    <property type="entry name" value="INTER-ALPHA-TRYPSIN INHIBITOR HEAVY CHAIN H5"/>
    <property type="match status" value="1"/>
</dbReference>
<dbReference type="InterPro" id="IPR050934">
    <property type="entry name" value="ITIH"/>
</dbReference>
<protein>
    <recommendedName>
        <fullName evidence="14">Inter-alpha-trypsin inhibitor heavy chain H5</fullName>
    </recommendedName>
</protein>
<sequence>MDINLFLSVVFLLLCFAPLGSGQYEDIDLEDDIFPNSDLSTVPLRVRRQIKTLMNKETKPHIQELSVKTTVISRYAVTSVSCTMLNRHSTATEGVFPFQIPAAAYISNFTMIIGGKVYPGEIRPKEKKVKLVKEGGAKPQKEREGGESEGDVEAFRVAVSVPAKSQAVFLLTYEQLLQRWLGGYELVTSLRPQQLVSRLSVQVTVADHARITQLEVLPLQNEKSAATASSGAKTQAKPTPPVSTVIQRNRTSCKISFSPSIVQQAKIATSGNLGDFIVRYEVERELGIGDIQFLNGHFVHYLAPKNLPVVPKNVVFVIDTSASMMGTKIRQTKEALFAILRDLNPNDRFNLVSFSSRVKVCQPGQLMTVTPNNIRDAKKFIYMMTPSGGADINGAIQTSSALLSTQVSSPGARPNSVSVILLLTDGRPTVGELESPRILSNTRAAVQERLCVFTVGIGKDVDYRLLERMAAENCGRTRRIMQESHTKDTLKRFYDGIGSPLLTDIQVGYTEGSVQDVTRSHFTNYFNGSEMVIAGKLTNQSSESVHIEVTASSSGRRLVLEADVALRQTRAGQGQAFSNRQTGYAERLWGLLAVKDGLRSRRHSQTRREREELGRQVTNLSLAYNLLTPLTRMVLETADAQLHGNVPENSATTDLSEETIGDLAQSLHRKTEQPGTSVGKPIKKSITISKTSADGDPHFVVEFPLSKLTVCFNINGEPGHVLRLVSDHENSGVTVNGKLIGAPAPAHSHKQQRTYFSTITVVVAQPKRAYIEITPRKVILDATDRMILPCDTTAAVETDGLGVAIVGRANVTVTVQGTIAFVILVHQYKNPAPYQRDHLGFYISNSKGLSKHSHGLLGQFLYQEVGLITPPLSDTVPDHSLAPPPDPALKIKERTVSVVRKSRKLYNGRQKVDCWFVRNNADKLIDGHYEDYVVPHLFDTGNGLHKTNGN</sequence>
<comment type="similarity">
    <text evidence="2">Belongs to the ITIH family.</text>
</comment>
<dbReference type="Proteomes" id="UP001046870">
    <property type="component" value="Chromosome 25"/>
</dbReference>
<dbReference type="FunFam" id="3.40.50.410:FF:000013">
    <property type="entry name" value="inter-alpha-trypsin inhibitor heavy chain H2"/>
    <property type="match status" value="1"/>
</dbReference>
<dbReference type="PROSITE" id="PS50234">
    <property type="entry name" value="VWFA"/>
    <property type="match status" value="1"/>
</dbReference>
<dbReference type="GO" id="GO:0004867">
    <property type="term" value="F:serine-type endopeptidase inhibitor activity"/>
    <property type="evidence" value="ECO:0007669"/>
    <property type="project" value="UniProtKB-KW"/>
</dbReference>
<name>A0A9D3PCH1_MEGAT</name>